<feature type="chain" id="PRO_5040460215" description="Peptidase S1 domain-containing protein" evidence="2">
    <location>
        <begin position="18"/>
        <end position="462"/>
    </location>
</feature>
<dbReference type="Proteomes" id="UP001153620">
    <property type="component" value="Chromosome 2"/>
</dbReference>
<protein>
    <recommendedName>
        <fullName evidence="3">Peptidase S1 domain-containing protein</fullName>
    </recommendedName>
</protein>
<feature type="signal peptide" evidence="2">
    <location>
        <begin position="1"/>
        <end position="17"/>
    </location>
</feature>
<dbReference type="PRINTS" id="PR00722">
    <property type="entry name" value="CHYMOTRYPSIN"/>
</dbReference>
<proteinExistence type="inferred from homology"/>
<dbReference type="InterPro" id="IPR031986">
    <property type="entry name" value="GD_N"/>
</dbReference>
<evidence type="ECO:0000259" key="3">
    <source>
        <dbReference type="PROSITE" id="PS50240"/>
    </source>
</evidence>
<dbReference type="CDD" id="cd00190">
    <property type="entry name" value="Tryp_SPc"/>
    <property type="match status" value="1"/>
</dbReference>
<reference evidence="4" key="2">
    <citation type="submission" date="2022-10" db="EMBL/GenBank/DDBJ databases">
        <authorList>
            <consortium name="ENA_rothamsted_submissions"/>
            <consortium name="culmorum"/>
            <person name="King R."/>
        </authorList>
    </citation>
    <scope>NUCLEOTIDE SEQUENCE</scope>
</reference>
<evidence type="ECO:0000313" key="5">
    <source>
        <dbReference type="Proteomes" id="UP001153620"/>
    </source>
</evidence>
<dbReference type="InterPro" id="IPR001314">
    <property type="entry name" value="Peptidase_S1A"/>
</dbReference>
<dbReference type="EMBL" id="OU895878">
    <property type="protein sequence ID" value="CAG9804122.1"/>
    <property type="molecule type" value="Genomic_DNA"/>
</dbReference>
<evidence type="ECO:0000256" key="1">
    <source>
        <dbReference type="ARBA" id="ARBA00024195"/>
    </source>
</evidence>
<gene>
    <name evidence="4" type="ORF">CHIRRI_LOCUS7015</name>
</gene>
<keyword evidence="2" id="KW-0732">Signal</keyword>
<evidence type="ECO:0000313" key="4">
    <source>
        <dbReference type="EMBL" id="CAG9804122.1"/>
    </source>
</evidence>
<evidence type="ECO:0000256" key="2">
    <source>
        <dbReference type="SAM" id="SignalP"/>
    </source>
</evidence>
<dbReference type="PANTHER" id="PTHR24260">
    <property type="match status" value="1"/>
</dbReference>
<dbReference type="Pfam" id="PF00089">
    <property type="entry name" value="Trypsin"/>
    <property type="match status" value="1"/>
</dbReference>
<dbReference type="Pfam" id="PF16030">
    <property type="entry name" value="GD_N"/>
    <property type="match status" value="1"/>
</dbReference>
<dbReference type="PROSITE" id="PS00134">
    <property type="entry name" value="TRYPSIN_HIS"/>
    <property type="match status" value="1"/>
</dbReference>
<dbReference type="InterPro" id="IPR001254">
    <property type="entry name" value="Trypsin_dom"/>
</dbReference>
<dbReference type="AlphaFoldDB" id="A0A9N9RSM0"/>
<feature type="domain" description="Peptidase S1" evidence="3">
    <location>
        <begin position="208"/>
        <end position="462"/>
    </location>
</feature>
<dbReference type="InterPro" id="IPR043504">
    <property type="entry name" value="Peptidase_S1_PA_chymotrypsin"/>
</dbReference>
<accession>A0A9N9RSM0</accession>
<dbReference type="PROSITE" id="PS50240">
    <property type="entry name" value="TRYPSIN_DOM"/>
    <property type="match status" value="1"/>
</dbReference>
<comment type="similarity">
    <text evidence="1">Belongs to the peptidase S1 family. CLIP subfamily.</text>
</comment>
<dbReference type="GO" id="GO:0004252">
    <property type="term" value="F:serine-type endopeptidase activity"/>
    <property type="evidence" value="ECO:0007669"/>
    <property type="project" value="InterPro"/>
</dbReference>
<dbReference type="InterPro" id="IPR051333">
    <property type="entry name" value="CLIP_Serine_Protease"/>
</dbReference>
<dbReference type="SUPFAM" id="SSF50494">
    <property type="entry name" value="Trypsin-like serine proteases"/>
    <property type="match status" value="1"/>
</dbReference>
<dbReference type="SMART" id="SM00020">
    <property type="entry name" value="Tryp_SPc"/>
    <property type="match status" value="1"/>
</dbReference>
<reference evidence="4" key="1">
    <citation type="submission" date="2022-01" db="EMBL/GenBank/DDBJ databases">
        <authorList>
            <person name="King R."/>
        </authorList>
    </citation>
    <scope>NUCLEOTIDE SEQUENCE</scope>
</reference>
<sequence>MRAILLITLLLPTVILAQTSCNSYWTYGRDRNNQVEGFLTIPHTIGYTEHHIQIQVSMGAKLPSAYVGDISLVKDKESAYKDLLNGYAVQYRIRFPIQNPVPKLISVYYNNRIFCSNAKDAHSNFLTITLDHNLSVTPLQQSYQKNNKQNTQNYQNYQQTQNIQKNPQQYQSSSRVNPFEKTKYDKFAEYNSQCGLPFQKLPETTGLVINGKPAKKGQFPWLAAYYHNGVRESGFICGGSLVSSKAVITAAHCIHYKHDAPKAVEEALFYIGKFFISSLQNEKDFVVSPAQRFILHPDWSPYTDSFDADIAIVVLTRTIHFTNFVKPICIWTSTSNYKDLIGYYGIIAGYGKTSRIDTPSDRPYWTALPVVDEATCLRSNNDFRKITSSRTFCVGSRDGRLYRGPCNGDSGGGFVVRYNNKWYLRGIISSSLQDKDLFTCDTKNFAVFTDIAAYRDWIIQYL</sequence>
<keyword evidence="5" id="KW-1185">Reference proteome</keyword>
<dbReference type="OrthoDB" id="238681at2759"/>
<organism evidence="4 5">
    <name type="scientific">Chironomus riparius</name>
    <dbReference type="NCBI Taxonomy" id="315576"/>
    <lineage>
        <taxon>Eukaryota</taxon>
        <taxon>Metazoa</taxon>
        <taxon>Ecdysozoa</taxon>
        <taxon>Arthropoda</taxon>
        <taxon>Hexapoda</taxon>
        <taxon>Insecta</taxon>
        <taxon>Pterygota</taxon>
        <taxon>Neoptera</taxon>
        <taxon>Endopterygota</taxon>
        <taxon>Diptera</taxon>
        <taxon>Nematocera</taxon>
        <taxon>Chironomoidea</taxon>
        <taxon>Chironomidae</taxon>
        <taxon>Chironominae</taxon>
        <taxon>Chironomus</taxon>
    </lineage>
</organism>
<name>A0A9N9RSM0_9DIPT</name>
<dbReference type="Gene3D" id="2.40.10.10">
    <property type="entry name" value="Trypsin-like serine proteases"/>
    <property type="match status" value="1"/>
</dbReference>
<dbReference type="GO" id="GO:0006508">
    <property type="term" value="P:proteolysis"/>
    <property type="evidence" value="ECO:0007669"/>
    <property type="project" value="InterPro"/>
</dbReference>
<dbReference type="InterPro" id="IPR009003">
    <property type="entry name" value="Peptidase_S1_PA"/>
</dbReference>
<dbReference type="PANTHER" id="PTHR24260:SF143">
    <property type="entry name" value="SERINE PROTEASE GD-LIKE PROTEIN"/>
    <property type="match status" value="1"/>
</dbReference>
<dbReference type="InterPro" id="IPR018114">
    <property type="entry name" value="TRYPSIN_HIS"/>
</dbReference>